<dbReference type="CDD" id="cd00637">
    <property type="entry name" value="7tm_classA_rhodopsin-like"/>
    <property type="match status" value="1"/>
</dbReference>
<keyword evidence="1" id="KW-1133">Transmembrane helix</keyword>
<evidence type="ECO:0000259" key="2">
    <source>
        <dbReference type="Pfam" id="PF10328"/>
    </source>
</evidence>
<dbReference type="Gene3D" id="1.20.1070.10">
    <property type="entry name" value="Rhodopsin 7-helix transmembrane proteins"/>
    <property type="match status" value="1"/>
</dbReference>
<feature type="transmembrane region" description="Helical" evidence="1">
    <location>
        <begin position="260"/>
        <end position="281"/>
    </location>
</feature>
<accession>A0AA36C9G2</accession>
<keyword evidence="1" id="KW-0472">Membrane</keyword>
<feature type="transmembrane region" description="Helical" evidence="1">
    <location>
        <begin position="181"/>
        <end position="200"/>
    </location>
</feature>
<name>A0AA36C9G2_9BILA</name>
<reference evidence="3" key="1">
    <citation type="submission" date="2023-06" db="EMBL/GenBank/DDBJ databases">
        <authorList>
            <person name="Delattre M."/>
        </authorList>
    </citation>
    <scope>NUCLEOTIDE SEQUENCE</scope>
    <source>
        <strain evidence="3">AF72</strain>
    </source>
</reference>
<feature type="transmembrane region" description="Helical" evidence="1">
    <location>
        <begin position="129"/>
        <end position="148"/>
    </location>
</feature>
<evidence type="ECO:0000313" key="3">
    <source>
        <dbReference type="EMBL" id="CAJ0564239.1"/>
    </source>
</evidence>
<dbReference type="InterPro" id="IPR019430">
    <property type="entry name" value="7TM_GPCR_serpentine_rcpt_Srx"/>
</dbReference>
<sequence length="312" mass="35825">MDTEPYVDHNPQIAGVIVFVTSFLGIIANGIVVFWVCSLPSMQTSFGRMTRSQATADFLHDWSFFLYMAPMLTFNLKSWNSHDISSICGHLLLIFYDACNACHFFMALNRTCAIFFPIQYPHIFSHRNVTIMNTFCWLSAIVPSIWTYRIADCRFYYLDAIWGYTFDDNPLCGKIGWYYDFIKSVTTILIIGVLDLVTFIKCRIHGAQLVAKITDAQARAKRRSEIHYATQVCLQGCIFILELFSFFLFVNYVDSKMAKFALTTIAWISVHALDGMITIYFNKEFRAIIRRKRDISATHSVGQKATHSSSQN</sequence>
<feature type="transmembrane region" description="Helical" evidence="1">
    <location>
        <begin position="58"/>
        <end position="78"/>
    </location>
</feature>
<keyword evidence="4" id="KW-1185">Reference proteome</keyword>
<dbReference type="EMBL" id="CATQJA010000838">
    <property type="protein sequence ID" value="CAJ0564239.1"/>
    <property type="molecule type" value="Genomic_DNA"/>
</dbReference>
<dbReference type="PANTHER" id="PTHR23017:SF44">
    <property type="entry name" value="G-PROTEIN COUPLED RECEPTORS FAMILY 1 PROFILE DOMAIN-CONTAINING PROTEIN"/>
    <property type="match status" value="1"/>
</dbReference>
<evidence type="ECO:0000313" key="4">
    <source>
        <dbReference type="Proteomes" id="UP001177023"/>
    </source>
</evidence>
<feature type="non-terminal residue" evidence="3">
    <location>
        <position position="312"/>
    </location>
</feature>
<organism evidence="3 4">
    <name type="scientific">Mesorhabditis spiculigera</name>
    <dbReference type="NCBI Taxonomy" id="96644"/>
    <lineage>
        <taxon>Eukaryota</taxon>
        <taxon>Metazoa</taxon>
        <taxon>Ecdysozoa</taxon>
        <taxon>Nematoda</taxon>
        <taxon>Chromadorea</taxon>
        <taxon>Rhabditida</taxon>
        <taxon>Rhabditina</taxon>
        <taxon>Rhabditomorpha</taxon>
        <taxon>Rhabditoidea</taxon>
        <taxon>Rhabditidae</taxon>
        <taxon>Mesorhabditinae</taxon>
        <taxon>Mesorhabditis</taxon>
    </lineage>
</organism>
<feature type="transmembrane region" description="Helical" evidence="1">
    <location>
        <begin position="12"/>
        <end position="37"/>
    </location>
</feature>
<evidence type="ECO:0000256" key="1">
    <source>
        <dbReference type="SAM" id="Phobius"/>
    </source>
</evidence>
<proteinExistence type="predicted"/>
<feature type="transmembrane region" description="Helical" evidence="1">
    <location>
        <begin position="84"/>
        <end position="108"/>
    </location>
</feature>
<dbReference type="SUPFAM" id="SSF81321">
    <property type="entry name" value="Family A G protein-coupled receptor-like"/>
    <property type="match status" value="1"/>
</dbReference>
<gene>
    <name evidence="3" type="ORF">MSPICULIGERA_LOCUS2923</name>
</gene>
<feature type="transmembrane region" description="Helical" evidence="1">
    <location>
        <begin position="228"/>
        <end position="248"/>
    </location>
</feature>
<feature type="domain" description="7TM GPCR serpentine receptor class x (Srx)" evidence="2">
    <location>
        <begin position="19"/>
        <end position="282"/>
    </location>
</feature>
<keyword evidence="1" id="KW-0812">Transmembrane</keyword>
<dbReference type="PANTHER" id="PTHR23017">
    <property type="entry name" value="SERPENTINE RECEPTOR, CLASS X"/>
    <property type="match status" value="1"/>
</dbReference>
<comment type="caution">
    <text evidence="3">The sequence shown here is derived from an EMBL/GenBank/DDBJ whole genome shotgun (WGS) entry which is preliminary data.</text>
</comment>
<dbReference type="Proteomes" id="UP001177023">
    <property type="component" value="Unassembled WGS sequence"/>
</dbReference>
<dbReference type="AlphaFoldDB" id="A0AA36C9G2"/>
<dbReference type="Pfam" id="PF10328">
    <property type="entry name" value="7TM_GPCR_Srx"/>
    <property type="match status" value="1"/>
</dbReference>
<protein>
    <recommendedName>
        <fullName evidence="2">7TM GPCR serpentine receptor class x (Srx) domain-containing protein</fullName>
    </recommendedName>
</protein>